<dbReference type="SUPFAM" id="SSF53300">
    <property type="entry name" value="vWA-like"/>
    <property type="match status" value="1"/>
</dbReference>
<evidence type="ECO:0000313" key="3">
    <source>
        <dbReference type="Proteomes" id="UP000195667"/>
    </source>
</evidence>
<protein>
    <recommendedName>
        <fullName evidence="1">DUF58 domain-containing protein</fullName>
    </recommendedName>
</protein>
<evidence type="ECO:0000313" key="2">
    <source>
        <dbReference type="EMBL" id="SJM90306.1"/>
    </source>
</evidence>
<dbReference type="InterPro" id="IPR036465">
    <property type="entry name" value="vWFA_dom_sf"/>
</dbReference>
<evidence type="ECO:0000259" key="1">
    <source>
        <dbReference type="Pfam" id="PF01882"/>
    </source>
</evidence>
<dbReference type="InterPro" id="IPR002881">
    <property type="entry name" value="DUF58"/>
</dbReference>
<reference evidence="3" key="1">
    <citation type="submission" date="2017-02" db="EMBL/GenBank/DDBJ databases">
        <authorList>
            <person name="Daims H."/>
        </authorList>
    </citation>
    <scope>NUCLEOTIDE SEQUENCE [LARGE SCALE GENOMIC DNA]</scope>
</reference>
<feature type="domain" description="DUF58" evidence="1">
    <location>
        <begin position="45"/>
        <end position="245"/>
    </location>
</feature>
<dbReference type="EMBL" id="FUKI01000046">
    <property type="protein sequence ID" value="SJM90306.1"/>
    <property type="molecule type" value="Genomic_DNA"/>
</dbReference>
<proteinExistence type="predicted"/>
<dbReference type="PANTHER" id="PTHR33608">
    <property type="entry name" value="BLL2464 PROTEIN"/>
    <property type="match status" value="1"/>
</dbReference>
<accession>A0A1R4H2A3</accession>
<dbReference type="OrthoDB" id="7779014at2"/>
<dbReference type="AlphaFoldDB" id="A0A1R4H2A3"/>
<dbReference type="Proteomes" id="UP000195667">
    <property type="component" value="Unassembled WGS sequence"/>
</dbReference>
<name>A0A1R4H2A3_9GAMM</name>
<dbReference type="RefSeq" id="WP_087142481.1">
    <property type="nucleotide sequence ID" value="NZ_FUKI01000046.1"/>
</dbReference>
<sequence>MSETIFYRLLWQTRAVHPGAHAGKLAGAGQLFQRYDTLLARPDPRRIDLRVSVLDPLQQFQVRSYQQHSHVNVYMMADMSASMRYAGRANKQQVVCQLLSGLSQSVLGYGDKFGFIGCSNQVQPHCLLPLSQQWQRIAAFLTEFKNTPFIGSAQGLLSAWQYLSANRSLVFLVSDFNFPMPQINQLMANLHPHQVIPIVLWDDDEYQNLPSWGLMTLKDMESGATRLVCLRPALREKIIAAYTQRQIQLKNCFRGHGCEPLFLTDGYNAGSINRYFQQRTV</sequence>
<organism evidence="2 3">
    <name type="scientific">Crenothrix polyspora</name>
    <dbReference type="NCBI Taxonomy" id="360316"/>
    <lineage>
        <taxon>Bacteria</taxon>
        <taxon>Pseudomonadati</taxon>
        <taxon>Pseudomonadota</taxon>
        <taxon>Gammaproteobacteria</taxon>
        <taxon>Methylococcales</taxon>
        <taxon>Crenotrichaceae</taxon>
        <taxon>Crenothrix</taxon>
    </lineage>
</organism>
<dbReference type="PANTHER" id="PTHR33608:SF6">
    <property type="entry name" value="BLL2464 PROTEIN"/>
    <property type="match status" value="1"/>
</dbReference>
<keyword evidence="3" id="KW-1185">Reference proteome</keyword>
<dbReference type="Pfam" id="PF01882">
    <property type="entry name" value="DUF58"/>
    <property type="match status" value="1"/>
</dbReference>
<gene>
    <name evidence="2" type="ORF">CRENPOLYSF1_140042</name>
</gene>